<dbReference type="EMBL" id="CP001739">
    <property type="protein sequence ID" value="ACZ07142.1"/>
    <property type="molecule type" value="Genomic_DNA"/>
</dbReference>
<organism evidence="4 5">
    <name type="scientific">Sebaldella termitidis (strain ATCC 33386 / NCTC 11300)</name>
    <dbReference type="NCBI Taxonomy" id="526218"/>
    <lineage>
        <taxon>Bacteria</taxon>
        <taxon>Fusobacteriati</taxon>
        <taxon>Fusobacteriota</taxon>
        <taxon>Fusobacteriia</taxon>
        <taxon>Fusobacteriales</taxon>
        <taxon>Leptotrichiaceae</taxon>
        <taxon>Sebaldella</taxon>
    </lineage>
</organism>
<dbReference type="InterPro" id="IPR028261">
    <property type="entry name" value="DPD_II"/>
</dbReference>
<dbReference type="eggNOG" id="COG0493">
    <property type="taxonomic scope" value="Bacteria"/>
</dbReference>
<evidence type="ECO:0000313" key="4">
    <source>
        <dbReference type="EMBL" id="ACZ07142.1"/>
    </source>
</evidence>
<dbReference type="Pfam" id="PF07992">
    <property type="entry name" value="Pyr_redox_2"/>
    <property type="match status" value="1"/>
</dbReference>
<keyword evidence="1" id="KW-0472">Membrane</keyword>
<dbReference type="PRINTS" id="PR00368">
    <property type="entry name" value="FADPNR"/>
</dbReference>
<keyword evidence="1" id="KW-1133">Transmembrane helix</keyword>
<proteinExistence type="predicted"/>
<evidence type="ECO:0000256" key="1">
    <source>
        <dbReference type="SAM" id="Phobius"/>
    </source>
</evidence>
<dbReference type="GO" id="GO:0051536">
    <property type="term" value="F:iron-sulfur cluster binding"/>
    <property type="evidence" value="ECO:0007669"/>
    <property type="project" value="InterPro"/>
</dbReference>
<protein>
    <submittedName>
        <fullName evidence="4">FAD-dependent pyridine nucleotide-disulphide oxidoreductase</fullName>
    </submittedName>
</protein>
<dbReference type="AlphaFoldDB" id="D1AKX6"/>
<name>D1AKX6_SEBTE</name>
<dbReference type="InterPro" id="IPR023753">
    <property type="entry name" value="FAD/NAD-binding_dom"/>
</dbReference>
<evidence type="ECO:0000259" key="3">
    <source>
        <dbReference type="Pfam" id="PF14691"/>
    </source>
</evidence>
<dbReference type="PANTHER" id="PTHR42783:SF3">
    <property type="entry name" value="GLUTAMATE SYNTHASE [NADPH] SMALL CHAIN-RELATED"/>
    <property type="match status" value="1"/>
</dbReference>
<reference evidence="5" key="1">
    <citation type="submission" date="2009-09" db="EMBL/GenBank/DDBJ databases">
        <title>The complete chromosome of Sebaldella termitidis ATCC 33386.</title>
        <authorList>
            <consortium name="US DOE Joint Genome Institute (JGI-PGF)"/>
            <person name="Lucas S."/>
            <person name="Copeland A."/>
            <person name="Lapidus A."/>
            <person name="Glavina del Rio T."/>
            <person name="Dalin E."/>
            <person name="Tice H."/>
            <person name="Bruce D."/>
            <person name="Goodwin L."/>
            <person name="Pitluck S."/>
            <person name="Kyrpides N."/>
            <person name="Mavromatis K."/>
            <person name="Ivanova N."/>
            <person name="Mikhailova N."/>
            <person name="Sims D."/>
            <person name="Meincke L."/>
            <person name="Brettin T."/>
            <person name="Detter J.C."/>
            <person name="Han C."/>
            <person name="Larimer F."/>
            <person name="Land M."/>
            <person name="Hauser L."/>
            <person name="Markowitz V."/>
            <person name="Cheng J.F."/>
            <person name="Hugenholtz P."/>
            <person name="Woyke T."/>
            <person name="Wu D."/>
            <person name="Eisen J.A."/>
        </authorList>
    </citation>
    <scope>NUCLEOTIDE SEQUENCE [LARGE SCALE GENOMIC DNA]</scope>
    <source>
        <strain evidence="5">ATCC 33386 / NCTC 11300</strain>
    </source>
</reference>
<dbReference type="SUPFAM" id="SSF46548">
    <property type="entry name" value="alpha-helical ferredoxin"/>
    <property type="match status" value="1"/>
</dbReference>
<dbReference type="InterPro" id="IPR036188">
    <property type="entry name" value="FAD/NAD-bd_sf"/>
</dbReference>
<evidence type="ECO:0000313" key="5">
    <source>
        <dbReference type="Proteomes" id="UP000000845"/>
    </source>
</evidence>
<evidence type="ECO:0000259" key="2">
    <source>
        <dbReference type="Pfam" id="PF07992"/>
    </source>
</evidence>
<keyword evidence="5" id="KW-1185">Reference proteome</keyword>
<dbReference type="GO" id="GO:0016491">
    <property type="term" value="F:oxidoreductase activity"/>
    <property type="evidence" value="ECO:0007669"/>
    <property type="project" value="InterPro"/>
</dbReference>
<dbReference type="HOGENOM" id="CLU_000422_3_3_0"/>
<keyword evidence="1" id="KW-0812">Transmembrane</keyword>
<dbReference type="STRING" id="526218.Sterm_0257"/>
<dbReference type="RefSeq" id="WP_012859741.1">
    <property type="nucleotide sequence ID" value="NC_013517.1"/>
</dbReference>
<dbReference type="SUPFAM" id="SSF51971">
    <property type="entry name" value="Nucleotide-binding domain"/>
    <property type="match status" value="2"/>
</dbReference>
<sequence>MYDNVTEAKRCIACKIPFCEKGCPVSTPIKEIIQMYLGNKILEAGDILFKNNPLSIVCSIVCPHEKQCEGSCILNRKSKGVEFGKIENEISNCYIDNVDFAIHKLNDRKSRVAIIGGGPAGIAIAFILAFKGYDITIYESHSQIGGVLRYGIPEFRLPKVTIDKLEKKLMEIGVKIRPNILIGPTLTLDDIFNDGYGAIFIGTGTWNPRKLKIKGEALGNVHYAIDYLKSPEYYKLGEKIVIIGAGNVAIDAARTMIRNGAKEVLLLNREGEAGITANRKEFNDAVAEGVQVMNFKTVLEIKDDGVVIANTELTEKDGITDYSVDYDSERFYKCDSVVVAISQGPRSNIVSTNKELEINEKGLIVTNIDGSTTKKGVFSGGDVVTGAKTVVEAVKMSKIIAEKMDEYMRNEYK</sequence>
<dbReference type="KEGG" id="str:Sterm_0257"/>
<reference evidence="4 5" key="2">
    <citation type="journal article" date="2010" name="Stand. Genomic Sci.">
        <title>Complete genome sequence of Sebaldella termitidis type strain (NCTC 11300).</title>
        <authorList>
            <person name="Harmon-Smith M."/>
            <person name="Celia L."/>
            <person name="Chertkov O."/>
            <person name="Lapidus A."/>
            <person name="Copeland A."/>
            <person name="Glavina Del Rio T."/>
            <person name="Nolan M."/>
            <person name="Lucas S."/>
            <person name="Tice H."/>
            <person name="Cheng J.F."/>
            <person name="Han C."/>
            <person name="Detter J.C."/>
            <person name="Bruce D."/>
            <person name="Goodwin L."/>
            <person name="Pitluck S."/>
            <person name="Pati A."/>
            <person name="Liolios K."/>
            <person name="Ivanova N."/>
            <person name="Mavromatis K."/>
            <person name="Mikhailova N."/>
            <person name="Chen A."/>
            <person name="Palaniappan K."/>
            <person name="Land M."/>
            <person name="Hauser L."/>
            <person name="Chang Y.J."/>
            <person name="Jeffries C.D."/>
            <person name="Brettin T."/>
            <person name="Goker M."/>
            <person name="Beck B."/>
            <person name="Bristow J."/>
            <person name="Eisen J.A."/>
            <person name="Markowitz V."/>
            <person name="Hugenholtz P."/>
            <person name="Kyrpides N.C."/>
            <person name="Klenk H.P."/>
            <person name="Chen F."/>
        </authorList>
    </citation>
    <scope>NUCLEOTIDE SEQUENCE [LARGE SCALE GENOMIC DNA]</scope>
    <source>
        <strain evidence="5">ATCC 33386 / NCTC 11300</strain>
    </source>
</reference>
<dbReference type="Gene3D" id="1.10.1060.10">
    <property type="entry name" value="Alpha-helical ferredoxin"/>
    <property type="match status" value="1"/>
</dbReference>
<feature type="transmembrane region" description="Helical" evidence="1">
    <location>
        <begin position="112"/>
        <end position="133"/>
    </location>
</feature>
<dbReference type="PRINTS" id="PR00469">
    <property type="entry name" value="PNDRDTASEII"/>
</dbReference>
<feature type="domain" description="Dihydroprymidine dehydrogenase" evidence="3">
    <location>
        <begin position="5"/>
        <end position="92"/>
    </location>
</feature>
<dbReference type="Gene3D" id="3.50.50.60">
    <property type="entry name" value="FAD/NAD(P)-binding domain"/>
    <property type="match status" value="2"/>
</dbReference>
<accession>D1AKX6</accession>
<dbReference type="Proteomes" id="UP000000845">
    <property type="component" value="Chromosome"/>
</dbReference>
<dbReference type="Pfam" id="PF14691">
    <property type="entry name" value="Fer4_20"/>
    <property type="match status" value="1"/>
</dbReference>
<dbReference type="PANTHER" id="PTHR42783">
    <property type="entry name" value="GLUTAMATE SYNTHASE [NADPH] SMALL CHAIN"/>
    <property type="match status" value="1"/>
</dbReference>
<dbReference type="InterPro" id="IPR009051">
    <property type="entry name" value="Helical_ferredxn"/>
</dbReference>
<feature type="domain" description="FAD/NAD(P)-binding" evidence="2">
    <location>
        <begin position="111"/>
        <end position="396"/>
    </location>
</feature>
<gene>
    <name evidence="4" type="ordered locus">Sterm_0257</name>
</gene>